<evidence type="ECO:0000313" key="2">
    <source>
        <dbReference type="Proteomes" id="UP000207598"/>
    </source>
</evidence>
<organism evidence="1 2">
    <name type="scientific">Maliponia aquimaris</name>
    <dbReference type="NCBI Taxonomy" id="1673631"/>
    <lineage>
        <taxon>Bacteria</taxon>
        <taxon>Pseudomonadati</taxon>
        <taxon>Pseudomonadota</taxon>
        <taxon>Alphaproteobacteria</taxon>
        <taxon>Rhodobacterales</taxon>
        <taxon>Paracoccaceae</taxon>
        <taxon>Maliponia</taxon>
    </lineage>
</organism>
<dbReference type="Proteomes" id="UP000207598">
    <property type="component" value="Unassembled WGS sequence"/>
</dbReference>
<dbReference type="AlphaFoldDB" id="A0A238K9F5"/>
<name>A0A238K9F5_9RHOB</name>
<dbReference type="RefSeq" id="WP_094020832.1">
    <property type="nucleotide sequence ID" value="NZ_FXYF01000004.1"/>
</dbReference>
<sequence>MTDLTLTKTRFREGVWEGLLVATTDADPMPEVGASLEGRPLPGVTLTRTSDPSRWVVEVPVPVEALGDGVKTILIRDARSEEVLASFALIAGEALADDIRAEVALLRAELDLLKRAFRSHCRETR</sequence>
<dbReference type="OrthoDB" id="7772846at2"/>
<evidence type="ECO:0000313" key="1">
    <source>
        <dbReference type="EMBL" id="SMX39445.1"/>
    </source>
</evidence>
<reference evidence="1 2" key="1">
    <citation type="submission" date="2017-05" db="EMBL/GenBank/DDBJ databases">
        <authorList>
            <person name="Song R."/>
            <person name="Chenine A.L."/>
            <person name="Ruprecht R.M."/>
        </authorList>
    </citation>
    <scope>NUCLEOTIDE SEQUENCE [LARGE SCALE GENOMIC DNA]</scope>
    <source>
        <strain evidence="1 2">CECT 8898</strain>
    </source>
</reference>
<gene>
    <name evidence="1" type="ORF">MAA8898_02020</name>
</gene>
<keyword evidence="2" id="KW-1185">Reference proteome</keyword>
<proteinExistence type="predicted"/>
<accession>A0A238K9F5</accession>
<protein>
    <submittedName>
        <fullName evidence="1">Uncharacterized protein</fullName>
    </submittedName>
</protein>
<dbReference type="EMBL" id="FXYF01000004">
    <property type="protein sequence ID" value="SMX39445.1"/>
    <property type="molecule type" value="Genomic_DNA"/>
</dbReference>